<dbReference type="RefSeq" id="WP_269818062.1">
    <property type="nucleotide sequence ID" value="NZ_CP114976.1"/>
</dbReference>
<accession>A0AAE9VNS0</accession>
<keyword evidence="2" id="KW-1185">Reference proteome</keyword>
<gene>
    <name evidence="1" type="ORF">O6P33_12305</name>
</gene>
<organism evidence="1 2">
    <name type="scientific">Denitrificimonas caeni</name>
    <dbReference type="NCBI Taxonomy" id="521720"/>
    <lineage>
        <taxon>Bacteria</taxon>
        <taxon>Pseudomonadati</taxon>
        <taxon>Pseudomonadota</taxon>
        <taxon>Gammaproteobacteria</taxon>
        <taxon>Pseudomonadales</taxon>
        <taxon>Pseudomonadaceae</taxon>
        <taxon>Denitrificimonas</taxon>
    </lineage>
</organism>
<name>A0AAE9VNS0_9GAMM</name>
<dbReference type="EMBL" id="CP114976">
    <property type="protein sequence ID" value="WBE25117.1"/>
    <property type="molecule type" value="Genomic_DNA"/>
</dbReference>
<evidence type="ECO:0000313" key="2">
    <source>
        <dbReference type="Proteomes" id="UP001212189"/>
    </source>
</evidence>
<dbReference type="KEGG" id="dce:O6P33_12305"/>
<proteinExistence type="predicted"/>
<reference evidence="1 2" key="1">
    <citation type="submission" date="2022-12" db="EMBL/GenBank/DDBJ databases">
        <title>Coexistence and Characterization of a Novel Tigecycline Resistance gene tet(X) variant and blaNDM-1 in a Pseudomonas caeni Isolate of Chicken Origin.</title>
        <authorList>
            <person name="Lu X."/>
            <person name="Zhang L."/>
            <person name="Li R."/>
            <person name="Wang Z."/>
        </authorList>
    </citation>
    <scope>NUCLEOTIDE SEQUENCE [LARGE SCALE GENOMIC DNA]</scope>
    <source>
        <strain evidence="1 2">CE14</strain>
    </source>
</reference>
<evidence type="ECO:0000313" key="1">
    <source>
        <dbReference type="EMBL" id="WBE25117.1"/>
    </source>
</evidence>
<sequence>MTTQVHALIKESPELAQDLQDMCDDDANFARQAAEFAVLAERLAAVQAGNESLSAEDRLLLEQQCSAQQAILLRKLTHPAGGCCGGCGG</sequence>
<protein>
    <submittedName>
        <fullName evidence="1">Uncharacterized protein</fullName>
    </submittedName>
</protein>
<dbReference type="Proteomes" id="UP001212189">
    <property type="component" value="Chromosome"/>
</dbReference>
<dbReference type="AlphaFoldDB" id="A0AAE9VNS0"/>